<dbReference type="Pfam" id="PF01011">
    <property type="entry name" value="PQQ"/>
    <property type="match status" value="1"/>
</dbReference>
<evidence type="ECO:0000256" key="2">
    <source>
        <dbReference type="ARBA" id="ARBA00008156"/>
    </source>
</evidence>
<evidence type="ECO:0000313" key="5">
    <source>
        <dbReference type="EMBL" id="MBA0087321.1"/>
    </source>
</evidence>
<evidence type="ECO:0000256" key="1">
    <source>
        <dbReference type="ARBA" id="ARBA00001931"/>
    </source>
</evidence>
<comment type="similarity">
    <text evidence="2">Belongs to the bacterial PQQ dehydrogenase family.</text>
</comment>
<comment type="caution">
    <text evidence="5">The sequence shown here is derived from an EMBL/GenBank/DDBJ whole genome shotgun (WGS) entry which is preliminary data.</text>
</comment>
<dbReference type="InterPro" id="IPR018391">
    <property type="entry name" value="PQQ_b-propeller_rpt"/>
</dbReference>
<feature type="non-terminal residue" evidence="5">
    <location>
        <position position="1"/>
    </location>
</feature>
<dbReference type="AlphaFoldDB" id="A0A7V8NTY6"/>
<organism evidence="5 6">
    <name type="scientific">Candidatus Acidiferrum panamense</name>
    <dbReference type="NCBI Taxonomy" id="2741543"/>
    <lineage>
        <taxon>Bacteria</taxon>
        <taxon>Pseudomonadati</taxon>
        <taxon>Acidobacteriota</taxon>
        <taxon>Terriglobia</taxon>
        <taxon>Candidatus Acidiferrales</taxon>
        <taxon>Candidatus Acidiferrum</taxon>
    </lineage>
</organism>
<dbReference type="SMART" id="SM00564">
    <property type="entry name" value="PQQ"/>
    <property type="match status" value="3"/>
</dbReference>
<dbReference type="SUPFAM" id="SSF50998">
    <property type="entry name" value="Quinoprotein alcohol dehydrogenase-like"/>
    <property type="match status" value="1"/>
</dbReference>
<keyword evidence="6" id="KW-1185">Reference proteome</keyword>
<proteinExistence type="inferred from homology"/>
<reference evidence="5" key="1">
    <citation type="submission" date="2020-06" db="EMBL/GenBank/DDBJ databases">
        <title>Legume-microbial interactions unlock mineral nutrients during tropical forest succession.</title>
        <authorList>
            <person name="Epihov D.Z."/>
        </authorList>
    </citation>
    <scope>NUCLEOTIDE SEQUENCE [LARGE SCALE GENOMIC DNA]</scope>
    <source>
        <strain evidence="5">Pan2503</strain>
    </source>
</reference>
<evidence type="ECO:0000313" key="6">
    <source>
        <dbReference type="Proteomes" id="UP000567293"/>
    </source>
</evidence>
<gene>
    <name evidence="5" type="ORF">HRJ53_20240</name>
</gene>
<dbReference type="Gene3D" id="2.140.10.10">
    <property type="entry name" value="Quinoprotein alcohol dehydrogenase-like superfamily"/>
    <property type="match status" value="1"/>
</dbReference>
<dbReference type="InterPro" id="IPR011047">
    <property type="entry name" value="Quinoprotein_ADH-like_sf"/>
</dbReference>
<comment type="cofactor">
    <cofactor evidence="1">
        <name>pyrroloquinoline quinone</name>
        <dbReference type="ChEBI" id="CHEBI:58442"/>
    </cofactor>
</comment>
<dbReference type="PANTHER" id="PTHR32303:SF4">
    <property type="entry name" value="QUINOPROTEIN GLUCOSE DEHYDROGENASE"/>
    <property type="match status" value="1"/>
</dbReference>
<dbReference type="Proteomes" id="UP000567293">
    <property type="component" value="Unassembled WGS sequence"/>
</dbReference>
<accession>A0A7V8NTY6</accession>
<keyword evidence="3" id="KW-0560">Oxidoreductase</keyword>
<dbReference type="GO" id="GO:0008876">
    <property type="term" value="F:quinoprotein glucose dehydrogenase activity"/>
    <property type="evidence" value="ECO:0007669"/>
    <property type="project" value="TreeGrafter"/>
</dbReference>
<evidence type="ECO:0000256" key="3">
    <source>
        <dbReference type="ARBA" id="ARBA00023002"/>
    </source>
</evidence>
<protein>
    <submittedName>
        <fullName evidence="5">PQQ-binding-like beta-propeller repeat protein</fullName>
    </submittedName>
</protein>
<dbReference type="EMBL" id="JACDQQ010001948">
    <property type="protein sequence ID" value="MBA0087321.1"/>
    <property type="molecule type" value="Genomic_DNA"/>
</dbReference>
<name>A0A7V8NTY6_9BACT</name>
<feature type="domain" description="Pyrrolo-quinoline quinone repeat" evidence="4">
    <location>
        <begin position="14"/>
        <end position="504"/>
    </location>
</feature>
<dbReference type="InterPro" id="IPR002372">
    <property type="entry name" value="PQQ_rpt_dom"/>
</dbReference>
<dbReference type="PANTHER" id="PTHR32303">
    <property type="entry name" value="QUINOPROTEIN ALCOHOL DEHYDROGENASE (CYTOCHROME C)"/>
    <property type="match status" value="1"/>
</dbReference>
<evidence type="ECO:0000259" key="4">
    <source>
        <dbReference type="Pfam" id="PF01011"/>
    </source>
</evidence>
<sequence length="523" mass="56268">DGEAYSLGQILSASGWKLRGTAFWRDGGKLRLFLNSRHRLFSLDAQTGKPVPSFGDNGVVSLTGLPRISDVTHATQSSPPAVYKDLVIVGSQVPDRVQLPDPVGYVQAFNARTGKRVWTFSVIPQSAQDPGADSWENGTWRNNGHGNVWAPMTVDEARGLLYLPTSTPSSDYYGGERPGANLFAESLVCLDAATGKIKWYFQTVHHGLWDWDNPAPPNLVTLTVSGHRIDAVALVTKQGFTFVFDRVSGKPVWPIVERRVPADSDVPGEKPYPTQPFPTQPPPFVQQGVSLDDANNLTPEIEARARREMEKYRIGPIFTPPSLRGTLQRPSQGGGANWGGAAFDPETGYLFVRAANSIGLNRVAKNDGSDPLVGVAYSNVFARGGESLNLPGGLPLIAPPYAVLAAIDLNQGTIAWKVPLGEGSAALRNHPLLKGVRLPDRLGSPNSRGGAMVTRSGLVFIGGGDNYLYAFDKKSGKELWRGKIPFANAAVPMTYRTRSGRQFVVIATGAGTENALVAFALGD</sequence>